<gene>
    <name evidence="2" type="ORF">GGG17_05210</name>
</gene>
<feature type="chain" id="PRO_5026266132" evidence="1">
    <location>
        <begin position="28"/>
        <end position="208"/>
    </location>
</feature>
<keyword evidence="3" id="KW-1185">Reference proteome</keyword>
<keyword evidence="1" id="KW-0732">Signal</keyword>
<organism evidence="2 3">
    <name type="scientific">Arsenicicoccus cauae</name>
    <dbReference type="NCBI Taxonomy" id="2663847"/>
    <lineage>
        <taxon>Bacteria</taxon>
        <taxon>Bacillati</taxon>
        <taxon>Actinomycetota</taxon>
        <taxon>Actinomycetes</taxon>
        <taxon>Micrococcales</taxon>
        <taxon>Intrasporangiaceae</taxon>
        <taxon>Arsenicicoccus</taxon>
    </lineage>
</organism>
<comment type="caution">
    <text evidence="2">The sequence shown here is derived from an EMBL/GenBank/DDBJ whole genome shotgun (WGS) entry which is preliminary data.</text>
</comment>
<dbReference type="EMBL" id="WLVL01000019">
    <property type="protein sequence ID" value="MTB71375.1"/>
    <property type="molecule type" value="Genomic_DNA"/>
</dbReference>
<dbReference type="Proteomes" id="UP000431092">
    <property type="component" value="Unassembled WGS sequence"/>
</dbReference>
<dbReference type="RefSeq" id="WP_154592713.1">
    <property type="nucleotide sequence ID" value="NZ_WLVL01000019.1"/>
</dbReference>
<dbReference type="AlphaFoldDB" id="A0A6I3II97"/>
<reference evidence="2 3" key="1">
    <citation type="submission" date="2019-11" db="EMBL/GenBank/DDBJ databases">
        <title>Whole genome sequencing identifies a novel species of the genus Arsenicicoccus isolated from human blood.</title>
        <authorList>
            <person name="Jeong J.H."/>
            <person name="Kweon O.J."/>
            <person name="Kim H.R."/>
            <person name="Kim T.-H."/>
            <person name="Ha S.-M."/>
            <person name="Lee M.-K."/>
        </authorList>
    </citation>
    <scope>NUCLEOTIDE SEQUENCE [LARGE SCALE GENOMIC DNA]</scope>
    <source>
        <strain evidence="2 3">MKL-02</strain>
    </source>
</reference>
<evidence type="ECO:0000313" key="2">
    <source>
        <dbReference type="EMBL" id="MTB71375.1"/>
    </source>
</evidence>
<evidence type="ECO:0000256" key="1">
    <source>
        <dbReference type="SAM" id="SignalP"/>
    </source>
</evidence>
<accession>A0A6I3II97</accession>
<evidence type="ECO:0000313" key="3">
    <source>
        <dbReference type="Proteomes" id="UP000431092"/>
    </source>
</evidence>
<proteinExistence type="predicted"/>
<sequence>MRRFTAMLIASVAAVTAGLAGASTAQAAGTDSTHAVSGCPVRTTSPMLSRLGDSNEYFPVPNGGFALWGAGRNGIYSLALENEPWYVNRAALTGSLRLWPGDSTRTAELCVGEGEDSFRFFYKGTGQVGSRLLVRTTVRSETGTYTYGTTLDASRAGWQLSPVVPVPNHATDTVQQLSIAFVNTTPFDSVRTILVDDVLIDPWRSRNG</sequence>
<name>A0A6I3II97_9MICO</name>
<feature type="signal peptide" evidence="1">
    <location>
        <begin position="1"/>
        <end position="27"/>
    </location>
</feature>
<protein>
    <submittedName>
        <fullName evidence="2">Uncharacterized protein</fullName>
    </submittedName>
</protein>